<reference evidence="2 3" key="1">
    <citation type="submission" date="2023-12" db="EMBL/GenBank/DDBJ databases">
        <title>A high-quality genome assembly for Dillenia turbinata (Dilleniales).</title>
        <authorList>
            <person name="Chanderbali A."/>
        </authorList>
    </citation>
    <scope>NUCLEOTIDE SEQUENCE [LARGE SCALE GENOMIC DNA]</scope>
    <source>
        <strain evidence="2">LSX21</strain>
        <tissue evidence="2">Leaf</tissue>
    </source>
</reference>
<comment type="caution">
    <text evidence="2">The sequence shown here is derived from an EMBL/GenBank/DDBJ whole genome shotgun (WGS) entry which is preliminary data.</text>
</comment>
<organism evidence="2 3">
    <name type="scientific">Dillenia turbinata</name>
    <dbReference type="NCBI Taxonomy" id="194707"/>
    <lineage>
        <taxon>Eukaryota</taxon>
        <taxon>Viridiplantae</taxon>
        <taxon>Streptophyta</taxon>
        <taxon>Embryophyta</taxon>
        <taxon>Tracheophyta</taxon>
        <taxon>Spermatophyta</taxon>
        <taxon>Magnoliopsida</taxon>
        <taxon>eudicotyledons</taxon>
        <taxon>Gunneridae</taxon>
        <taxon>Pentapetalae</taxon>
        <taxon>Dilleniales</taxon>
        <taxon>Dilleniaceae</taxon>
        <taxon>Dillenia</taxon>
    </lineage>
</organism>
<keyword evidence="1" id="KW-0812">Transmembrane</keyword>
<proteinExistence type="predicted"/>
<accession>A0AAN8UZ67</accession>
<protein>
    <submittedName>
        <fullName evidence="2">Uncharacterized protein</fullName>
    </submittedName>
</protein>
<dbReference type="GO" id="GO:0006572">
    <property type="term" value="P:L-tyrosine catabolic process"/>
    <property type="evidence" value="ECO:0007669"/>
    <property type="project" value="TreeGrafter"/>
</dbReference>
<dbReference type="PANTHER" id="PTHR45744">
    <property type="entry name" value="TYROSINE AMINOTRANSFERASE"/>
    <property type="match status" value="1"/>
</dbReference>
<dbReference type="GO" id="GO:0004838">
    <property type="term" value="F:L-tyrosine-2-oxoglutarate transaminase activity"/>
    <property type="evidence" value="ECO:0007669"/>
    <property type="project" value="TreeGrafter"/>
</dbReference>
<name>A0AAN8UZ67_9MAGN</name>
<keyword evidence="1" id="KW-1133">Transmembrane helix</keyword>
<dbReference type="Proteomes" id="UP001370490">
    <property type="component" value="Unassembled WGS sequence"/>
</dbReference>
<sequence length="130" mass="14935">MFQIVDCIFSFLNLSADPVTFVKGALHQFLERTKEEFFSKVRNIMKEAANFCCGRMKDPYKPEGSMFIMVKLNMSLLEGINNDIDFTLKLAKEESVIAFRVLLPQLLANLFSYLFWTGTMVGMKNWVGLT</sequence>
<gene>
    <name evidence="2" type="ORF">RJ641_015531</name>
</gene>
<dbReference type="EMBL" id="JBAMMX010000021">
    <property type="protein sequence ID" value="KAK6919627.1"/>
    <property type="molecule type" value="Genomic_DNA"/>
</dbReference>
<keyword evidence="1" id="KW-0472">Membrane</keyword>
<keyword evidence="3" id="KW-1185">Reference proteome</keyword>
<dbReference type="InterPro" id="IPR015422">
    <property type="entry name" value="PyrdxlP-dep_Trfase_small"/>
</dbReference>
<feature type="transmembrane region" description="Helical" evidence="1">
    <location>
        <begin position="97"/>
        <end position="116"/>
    </location>
</feature>
<evidence type="ECO:0000313" key="3">
    <source>
        <dbReference type="Proteomes" id="UP001370490"/>
    </source>
</evidence>
<dbReference type="AlphaFoldDB" id="A0AAN8UZ67"/>
<evidence type="ECO:0000256" key="1">
    <source>
        <dbReference type="SAM" id="Phobius"/>
    </source>
</evidence>
<dbReference type="Gene3D" id="3.90.1150.10">
    <property type="entry name" value="Aspartate Aminotransferase, domain 1"/>
    <property type="match status" value="1"/>
</dbReference>
<evidence type="ECO:0000313" key="2">
    <source>
        <dbReference type="EMBL" id="KAK6919627.1"/>
    </source>
</evidence>
<dbReference type="PANTHER" id="PTHR45744:SF11">
    <property type="entry name" value="TYROSINE AMINOTRANSFERASE"/>
    <property type="match status" value="1"/>
</dbReference>